<accession>A0A5C5QH71</accession>
<dbReference type="GeneID" id="78556902"/>
<sequence length="289" mass="34194">MTVNPNDYLARILDDTSDNRRDDIWLWYQLKNNHAQSLGEFNNPGMRAIMRNITHRDPDLAKVINNKKSEQLLPAKYFDWIDEGKRQIEWLISKIVERIDTNFLIQLSTLSGKDWLIASIDLWNAELIQKELLLNHLMHSWTAHKKGDKPFQWFKNNEQKEDEEKCSLAGKWLNNNIDGLLILAMPATTNSSLETYEDLLIFFDRCTKDQKTLYIDKIKKSWSQQKYRQSLTGKAQYNFILSDKAIQRLDKFADDHDLSRARILDILLKMEAEKNLYIPEMLKRLKDEF</sequence>
<reference evidence="2 4" key="2">
    <citation type="submission" date="2019-06" db="EMBL/GenBank/DDBJ databases">
        <title>Pseudomonas bimorpha sp. nov. isolated from bovine raw milk and skim milk concentrate.</title>
        <authorList>
            <person name="Hofmann K."/>
            <person name="Huptas C."/>
            <person name="Doll E."/>
            <person name="Scherer S."/>
            <person name="Wenning M."/>
        </authorList>
    </citation>
    <scope>NUCLEOTIDE SEQUENCE [LARGE SCALE GENOMIC DNA]</scope>
    <source>
        <strain evidence="2 4">DSM 17835</strain>
    </source>
</reference>
<dbReference type="Proteomes" id="UP000182858">
    <property type="component" value="Chromosome I"/>
</dbReference>
<dbReference type="Proteomes" id="UP000317951">
    <property type="component" value="Unassembled WGS sequence"/>
</dbReference>
<dbReference type="EMBL" id="VFET01000008">
    <property type="protein sequence ID" value="TWS04606.1"/>
    <property type="molecule type" value="Genomic_DNA"/>
</dbReference>
<proteinExistence type="predicted"/>
<evidence type="ECO:0000313" key="2">
    <source>
        <dbReference type="EMBL" id="TWS04606.1"/>
    </source>
</evidence>
<evidence type="ECO:0000313" key="4">
    <source>
        <dbReference type="Proteomes" id="UP000317951"/>
    </source>
</evidence>
<dbReference type="RefSeq" id="WP_010562609.1">
    <property type="nucleotide sequence ID" value="NZ_LT629689.1"/>
</dbReference>
<dbReference type="AlphaFoldDB" id="A0A5C5QH71"/>
<keyword evidence="3" id="KW-1185">Reference proteome</keyword>
<evidence type="ECO:0000313" key="3">
    <source>
        <dbReference type="Proteomes" id="UP000182858"/>
    </source>
</evidence>
<organism evidence="2 4">
    <name type="scientific">Pseudomonas extremaustralis</name>
    <dbReference type="NCBI Taxonomy" id="359110"/>
    <lineage>
        <taxon>Bacteria</taxon>
        <taxon>Pseudomonadati</taxon>
        <taxon>Pseudomonadota</taxon>
        <taxon>Gammaproteobacteria</taxon>
        <taxon>Pseudomonadales</taxon>
        <taxon>Pseudomonadaceae</taxon>
        <taxon>Pseudomonas</taxon>
    </lineage>
</organism>
<name>A0A5C5QH71_9PSED</name>
<evidence type="ECO:0000313" key="1">
    <source>
        <dbReference type="EMBL" id="SDG30469.1"/>
    </source>
</evidence>
<dbReference type="OrthoDB" id="6861532at2"/>
<protein>
    <submittedName>
        <fullName evidence="2">Uncharacterized protein</fullName>
    </submittedName>
</protein>
<reference evidence="1 3" key="1">
    <citation type="submission" date="2016-10" db="EMBL/GenBank/DDBJ databases">
        <authorList>
            <person name="Varghese N."/>
            <person name="Submissions S."/>
        </authorList>
    </citation>
    <scope>NUCLEOTIDE SEQUENCE [LARGE SCALE GENOMIC DNA]</scope>
    <source>
        <strain evidence="1 3">DSM 17835</strain>
    </source>
</reference>
<gene>
    <name evidence="2" type="ORF">FIV36_11785</name>
    <name evidence="1" type="ORF">SAMN05216591_5601</name>
</gene>
<dbReference type="EMBL" id="LT629689">
    <property type="protein sequence ID" value="SDG30469.1"/>
    <property type="molecule type" value="Genomic_DNA"/>
</dbReference>